<accession>A0A2Z6S0Y1</accession>
<evidence type="ECO:0000256" key="1">
    <source>
        <dbReference type="SAM" id="MobiDB-lite"/>
    </source>
</evidence>
<feature type="region of interest" description="Disordered" evidence="1">
    <location>
        <begin position="67"/>
        <end position="90"/>
    </location>
</feature>
<feature type="compositionally biased region" description="Polar residues" evidence="1">
    <location>
        <begin position="67"/>
        <end position="76"/>
    </location>
</feature>
<dbReference type="AlphaFoldDB" id="A0A2Z6S0Y1"/>
<name>A0A2Z6S0Y1_9GLOM</name>
<protein>
    <submittedName>
        <fullName evidence="2">Uncharacterized protein</fullName>
    </submittedName>
</protein>
<keyword evidence="4" id="KW-1185">Reference proteome</keyword>
<reference evidence="3" key="2">
    <citation type="submission" date="2019-10" db="EMBL/GenBank/DDBJ databases">
        <title>Conservation and host-specific expression of non-tandemly repeated heterogenous ribosome RNA gene in arbuscular mycorrhizal fungi.</title>
        <authorList>
            <person name="Maeda T."/>
            <person name="Kobayashi Y."/>
            <person name="Nakagawa T."/>
            <person name="Ezawa T."/>
            <person name="Yamaguchi K."/>
            <person name="Bino T."/>
            <person name="Nishimoto Y."/>
            <person name="Shigenobu S."/>
            <person name="Kawaguchi M."/>
        </authorList>
    </citation>
    <scope>NUCLEOTIDE SEQUENCE</scope>
    <source>
        <strain evidence="3">HR1</strain>
    </source>
</reference>
<comment type="caution">
    <text evidence="2">The sequence shown here is derived from an EMBL/GenBank/DDBJ whole genome shotgun (WGS) entry which is preliminary data.</text>
</comment>
<evidence type="ECO:0000313" key="4">
    <source>
        <dbReference type="Proteomes" id="UP000247702"/>
    </source>
</evidence>
<reference evidence="2 4" key="1">
    <citation type="submission" date="2017-11" db="EMBL/GenBank/DDBJ databases">
        <title>The genome of Rhizophagus clarus HR1 reveals common genetic basis of auxotrophy among arbuscular mycorrhizal fungi.</title>
        <authorList>
            <person name="Kobayashi Y."/>
        </authorList>
    </citation>
    <scope>NUCLEOTIDE SEQUENCE [LARGE SCALE GENOMIC DNA]</scope>
    <source>
        <strain evidence="2 4">HR1</strain>
    </source>
</reference>
<dbReference type="Proteomes" id="UP000247702">
    <property type="component" value="Unassembled WGS sequence"/>
</dbReference>
<dbReference type="Proteomes" id="UP000615446">
    <property type="component" value="Unassembled WGS sequence"/>
</dbReference>
<gene>
    <name evidence="3" type="ORF">RCL2_001257800</name>
    <name evidence="2" type="ORF">RclHR1_08560004</name>
</gene>
<dbReference type="EMBL" id="BLAL01000156">
    <property type="protein sequence ID" value="GES85472.1"/>
    <property type="molecule type" value="Genomic_DNA"/>
</dbReference>
<evidence type="ECO:0000313" key="2">
    <source>
        <dbReference type="EMBL" id="GBC09028.1"/>
    </source>
</evidence>
<organism evidence="2 4">
    <name type="scientific">Rhizophagus clarus</name>
    <dbReference type="NCBI Taxonomy" id="94130"/>
    <lineage>
        <taxon>Eukaryota</taxon>
        <taxon>Fungi</taxon>
        <taxon>Fungi incertae sedis</taxon>
        <taxon>Mucoromycota</taxon>
        <taxon>Glomeromycotina</taxon>
        <taxon>Glomeromycetes</taxon>
        <taxon>Glomerales</taxon>
        <taxon>Glomeraceae</taxon>
        <taxon>Rhizophagus</taxon>
    </lineage>
</organism>
<evidence type="ECO:0000313" key="3">
    <source>
        <dbReference type="EMBL" id="GES85472.1"/>
    </source>
</evidence>
<proteinExistence type="predicted"/>
<dbReference type="EMBL" id="BEXD01004266">
    <property type="protein sequence ID" value="GBC09028.1"/>
    <property type="molecule type" value="Genomic_DNA"/>
</dbReference>
<sequence>MRMTGGTRRGGSMYMNSHKRMQTIMQNNEEAIADIRNDLIKIKDILTKLTAKHTIIQQKQAEKLAVTKTQANTSTSGHKRNTDQLTSNKR</sequence>